<keyword evidence="10" id="KW-0966">Cell projection</keyword>
<evidence type="ECO:0000313" key="16">
    <source>
        <dbReference type="Proteomes" id="UP000752171"/>
    </source>
</evidence>
<dbReference type="GO" id="GO:0008270">
    <property type="term" value="F:zinc ion binding"/>
    <property type="evidence" value="ECO:0007669"/>
    <property type="project" value="UniProtKB-KW"/>
</dbReference>
<dbReference type="GO" id="GO:0036064">
    <property type="term" value="C:ciliary basal body"/>
    <property type="evidence" value="ECO:0007669"/>
    <property type="project" value="TreeGrafter"/>
</dbReference>
<evidence type="ECO:0000256" key="6">
    <source>
        <dbReference type="ARBA" id="ARBA00022771"/>
    </source>
</evidence>
<feature type="compositionally biased region" description="Low complexity" evidence="13">
    <location>
        <begin position="779"/>
        <end position="795"/>
    </location>
</feature>
<comment type="similarity">
    <text evidence="3">Belongs to the DZIP C2H2-type zinc-finger protein family.</text>
</comment>
<reference evidence="15 16" key="1">
    <citation type="submission" date="2021-07" db="EMBL/GenBank/DDBJ databases">
        <authorList>
            <person name="Imarazene B."/>
            <person name="Zahm M."/>
            <person name="Klopp C."/>
            <person name="Cabau C."/>
            <person name="Beille S."/>
            <person name="Jouanno E."/>
            <person name="Castinel A."/>
            <person name="Lluch J."/>
            <person name="Gil L."/>
            <person name="Kuchtly C."/>
            <person name="Lopez Roques C."/>
            <person name="Donnadieu C."/>
            <person name="Parrinello H."/>
            <person name="Journot L."/>
            <person name="Du K."/>
            <person name="Schartl M."/>
            <person name="Retaux S."/>
            <person name="Guiguen Y."/>
        </authorList>
    </citation>
    <scope>NUCLEOTIDE SEQUENCE [LARGE SCALE GENOMIC DNA]</scope>
    <source>
        <strain evidence="15">Pach_M1</strain>
        <tissue evidence="15">Testis</tissue>
    </source>
</reference>
<dbReference type="GO" id="GO:0060271">
    <property type="term" value="P:cilium assembly"/>
    <property type="evidence" value="ECO:0007669"/>
    <property type="project" value="TreeGrafter"/>
</dbReference>
<protein>
    <submittedName>
        <fullName evidence="15">Zinc finger protein DZIP1 isoform X3</fullName>
    </submittedName>
</protein>
<feature type="region of interest" description="Disordered" evidence="13">
    <location>
        <begin position="900"/>
        <end position="963"/>
    </location>
</feature>
<feature type="compositionally biased region" description="Polar residues" evidence="13">
    <location>
        <begin position="489"/>
        <end position="499"/>
    </location>
</feature>
<keyword evidence="9" id="KW-0206">Cytoskeleton</keyword>
<evidence type="ECO:0000256" key="11">
    <source>
        <dbReference type="PROSITE-ProRule" id="PRU00042"/>
    </source>
</evidence>
<dbReference type="PROSITE" id="PS00028">
    <property type="entry name" value="ZINC_FINGER_C2H2_1"/>
    <property type="match status" value="1"/>
</dbReference>
<comment type="subcellular location">
    <subcellularLocation>
        <location evidence="2">Cytoplasm</location>
        <location evidence="2">Cytoskeleton</location>
        <location evidence="2">Cilium basal body</location>
    </subcellularLocation>
    <subcellularLocation>
        <location evidence="1">Cytoplasm</location>
        <location evidence="1">Cytoskeleton</location>
        <location evidence="1">Microtubule organizing center</location>
        <location evidence="1">Centrosome</location>
        <location evidence="1">Centriole</location>
    </subcellularLocation>
</comment>
<accession>A0A8T2LZU4</accession>
<evidence type="ECO:0000256" key="12">
    <source>
        <dbReference type="SAM" id="Coils"/>
    </source>
</evidence>
<dbReference type="PANTHER" id="PTHR21502">
    <property type="entry name" value="ZINC FINGER PROTEIN DZIP1"/>
    <property type="match status" value="1"/>
</dbReference>
<feature type="region of interest" description="Disordered" evidence="13">
    <location>
        <begin position="486"/>
        <end position="581"/>
    </location>
</feature>
<feature type="compositionally biased region" description="Low complexity" evidence="13">
    <location>
        <begin position="683"/>
        <end position="695"/>
    </location>
</feature>
<feature type="compositionally biased region" description="Low complexity" evidence="13">
    <location>
        <begin position="106"/>
        <end position="123"/>
    </location>
</feature>
<dbReference type="InterPro" id="IPR032714">
    <property type="entry name" value="DZIP1_N"/>
</dbReference>
<dbReference type="Proteomes" id="UP000752171">
    <property type="component" value="Unassembled WGS sequence"/>
</dbReference>
<dbReference type="Pfam" id="PF13815">
    <property type="entry name" value="Dzip-like_N"/>
    <property type="match status" value="1"/>
</dbReference>
<evidence type="ECO:0000256" key="2">
    <source>
        <dbReference type="ARBA" id="ARBA00004120"/>
    </source>
</evidence>
<proteinExistence type="inferred from homology"/>
<dbReference type="Pfam" id="PF25977">
    <property type="entry name" value="DZIP1"/>
    <property type="match status" value="1"/>
</dbReference>
<evidence type="ECO:0000256" key="4">
    <source>
        <dbReference type="ARBA" id="ARBA00022490"/>
    </source>
</evidence>
<gene>
    <name evidence="15" type="primary">DZIP1</name>
    <name evidence="15" type="ORF">AMEX_G7915</name>
</gene>
<keyword evidence="8 12" id="KW-0175">Coiled coil</keyword>
<evidence type="ECO:0000256" key="10">
    <source>
        <dbReference type="ARBA" id="ARBA00023273"/>
    </source>
</evidence>
<feature type="compositionally biased region" description="Low complexity" evidence="13">
    <location>
        <begin position="910"/>
        <end position="922"/>
    </location>
</feature>
<dbReference type="PANTHER" id="PTHR21502:SF5">
    <property type="entry name" value="CILIUM ASSEMBLY PROTEIN DZIP1"/>
    <property type="match status" value="1"/>
</dbReference>
<feature type="coiled-coil region" evidence="12">
    <location>
        <begin position="243"/>
        <end position="284"/>
    </location>
</feature>
<dbReference type="GO" id="GO:0005814">
    <property type="term" value="C:centriole"/>
    <property type="evidence" value="ECO:0007669"/>
    <property type="project" value="UniProtKB-SubCell"/>
</dbReference>
<evidence type="ECO:0000256" key="13">
    <source>
        <dbReference type="SAM" id="MobiDB-lite"/>
    </source>
</evidence>
<sequence length="979" mass="109119">MCCYVTTSCISRSGSLDAVLEIFLGLAFLSPLSPLTAKLAKWDTRHCCHGDRKDALIRCWRTQGGGTAARPSYLSVSGGKKSNMPFYNNVYYPLPPDPQGAHSSAGIPSLLSSPQSIPSSGSQNRPTASAMSGVLSCGTAIAPSAVASSSAASSLPPPFKFRARRESVDWRRISALDVDQVASTLDFQTLQDHITAVTFCNIEGERCPRCQSPVDPALLKLFRLAQFTVEYLLHSQDCLTLSLQAAEERVQAEVQEREQLRAQLQKQTQDAKSLKEELKQRKKIITSQQSMITAGMANYHKCHHCEKAFMNASFLQSHMERRHPAEYDIKLLNDNQKKVQTMKLQEEVNRLHEQLTMARSQMETQQKDHSAKQEKDLTQRHEEFMKQLEIWKEDERVRMNSKIDEVKQACQRDMDSLHQRNRNLEKEILKLQQSSRAQDTQSIQAQVNSVQNSESQPLQEVLQLQEKLHKQEMKWTTKMQKMKEEYEKSQLQALQANSSRSDREAEMQQQIQELKLMVQEQQRTSLSSSKQKRQTSSNPPIAVIQQEVIVPPAPEPKPKVVVSDSSSISEHLPDTQSLQQKKEDLLRMPGLKRDMRVAVQQTLQDKLLSLGIHPGAGELSKTAYKSAITQLATERQQRQGKDPVYRKVQKEVMGNLEQKLKGKKTTPPPKPRQIVQAVKVVQSRPRSSSLPSTTTKAASGRPPGQQHTPQTAHRTGTLIKTSTPKLHQNRTPPFSSDEDSSEVEESEEESPQAQKVSHTRGPQVNTTTVKSQPRSSLKPVSSPQAPPARSAAQRSGVQQTPVVSVSRTEVSAVESESEWTEGSEMEEITLEQLQKSTDQNGNVQKIPHSSVKVLAKRVEQQLTERGLKKPAGGINTVPAKHTEALNTNNVVQKLKFTEINNDDEDDDWDISSLEDAPAAVKPSPAPVRKSTDKSMDSSTSVWDTSTGKGQKPGLKDAGTGSTLKSSIVTVSDWDDSDEF</sequence>
<dbReference type="AlphaFoldDB" id="A0A8T2LZU4"/>
<dbReference type="Gene3D" id="3.30.160.60">
    <property type="entry name" value="Classic Zinc Finger"/>
    <property type="match status" value="1"/>
</dbReference>
<dbReference type="OrthoDB" id="515971at2759"/>
<evidence type="ECO:0000259" key="14">
    <source>
        <dbReference type="PROSITE" id="PS50157"/>
    </source>
</evidence>
<feature type="compositionally biased region" description="Acidic residues" evidence="13">
    <location>
        <begin position="900"/>
        <end position="909"/>
    </location>
</feature>
<keyword evidence="7" id="KW-0862">Zinc</keyword>
<feature type="region of interest" description="Disordered" evidence="13">
    <location>
        <begin position="100"/>
        <end position="130"/>
    </location>
</feature>
<feature type="domain" description="C2H2-type" evidence="14">
    <location>
        <begin position="300"/>
        <end position="328"/>
    </location>
</feature>
<comment type="caution">
    <text evidence="15">The sequence shown here is derived from an EMBL/GenBank/DDBJ whole genome shotgun (WGS) entry which is preliminary data.</text>
</comment>
<dbReference type="InterPro" id="IPR051241">
    <property type="entry name" value="DZIP_RILPL"/>
</dbReference>
<evidence type="ECO:0000256" key="3">
    <source>
        <dbReference type="ARBA" id="ARBA00009131"/>
    </source>
</evidence>
<evidence type="ECO:0000256" key="7">
    <source>
        <dbReference type="ARBA" id="ARBA00022833"/>
    </source>
</evidence>
<evidence type="ECO:0000256" key="5">
    <source>
        <dbReference type="ARBA" id="ARBA00022723"/>
    </source>
</evidence>
<dbReference type="InterPro" id="IPR013087">
    <property type="entry name" value="Znf_C2H2_type"/>
</dbReference>
<feature type="region of interest" description="Disordered" evidence="13">
    <location>
        <begin position="652"/>
        <end position="825"/>
    </location>
</feature>
<feature type="compositionally biased region" description="Polar residues" evidence="13">
    <location>
        <begin position="519"/>
        <end position="539"/>
    </location>
</feature>
<evidence type="ECO:0000313" key="15">
    <source>
        <dbReference type="EMBL" id="KAG9277868.1"/>
    </source>
</evidence>
<dbReference type="GO" id="GO:0005737">
    <property type="term" value="C:cytoplasm"/>
    <property type="evidence" value="ECO:0007669"/>
    <property type="project" value="TreeGrafter"/>
</dbReference>
<dbReference type="PROSITE" id="PS50157">
    <property type="entry name" value="ZINC_FINGER_C2H2_2"/>
    <property type="match status" value="1"/>
</dbReference>
<feature type="compositionally biased region" description="Polar residues" evidence="13">
    <location>
        <begin position="705"/>
        <end position="734"/>
    </location>
</feature>
<keyword evidence="5" id="KW-0479">Metal-binding</keyword>
<organism evidence="15 16">
    <name type="scientific">Astyanax mexicanus</name>
    <name type="common">Blind cave fish</name>
    <name type="synonym">Astyanax fasciatus mexicanus</name>
    <dbReference type="NCBI Taxonomy" id="7994"/>
    <lineage>
        <taxon>Eukaryota</taxon>
        <taxon>Metazoa</taxon>
        <taxon>Chordata</taxon>
        <taxon>Craniata</taxon>
        <taxon>Vertebrata</taxon>
        <taxon>Euteleostomi</taxon>
        <taxon>Actinopterygii</taxon>
        <taxon>Neopterygii</taxon>
        <taxon>Teleostei</taxon>
        <taxon>Ostariophysi</taxon>
        <taxon>Characiformes</taxon>
        <taxon>Characoidei</taxon>
        <taxon>Acestrorhamphidae</taxon>
        <taxon>Acestrorhamphinae</taxon>
        <taxon>Astyanax</taxon>
    </lineage>
</organism>
<dbReference type="EMBL" id="JAICCE010000005">
    <property type="protein sequence ID" value="KAG9277868.1"/>
    <property type="molecule type" value="Genomic_DNA"/>
</dbReference>
<feature type="compositionally biased region" description="Polar residues" evidence="13">
    <location>
        <begin position="796"/>
        <end position="809"/>
    </location>
</feature>
<feature type="coiled-coil region" evidence="12">
    <location>
        <begin position="341"/>
        <end position="441"/>
    </location>
</feature>
<evidence type="ECO:0000256" key="9">
    <source>
        <dbReference type="ARBA" id="ARBA00023212"/>
    </source>
</evidence>
<keyword evidence="4" id="KW-0963">Cytoplasm</keyword>
<feature type="compositionally biased region" description="Low complexity" evidence="13">
    <location>
        <begin position="559"/>
        <end position="569"/>
    </location>
</feature>
<keyword evidence="6 11" id="KW-0863">Zinc-finger</keyword>
<feature type="compositionally biased region" description="Acidic residues" evidence="13">
    <location>
        <begin position="736"/>
        <end position="750"/>
    </location>
</feature>
<dbReference type="InterPro" id="IPR058883">
    <property type="entry name" value="DZIP1_dom"/>
</dbReference>
<evidence type="ECO:0000256" key="8">
    <source>
        <dbReference type="ARBA" id="ARBA00023054"/>
    </source>
</evidence>
<feature type="compositionally biased region" description="Acidic residues" evidence="13">
    <location>
        <begin position="815"/>
        <end position="825"/>
    </location>
</feature>
<evidence type="ECO:0000256" key="1">
    <source>
        <dbReference type="ARBA" id="ARBA00004114"/>
    </source>
</evidence>
<feature type="compositionally biased region" description="Polar residues" evidence="13">
    <location>
        <begin position="751"/>
        <end position="775"/>
    </location>
</feature>
<name>A0A8T2LZU4_ASTMX</name>